<dbReference type="GO" id="GO:0031965">
    <property type="term" value="C:nuclear membrane"/>
    <property type="evidence" value="ECO:0007669"/>
    <property type="project" value="UniProtKB-SubCell"/>
</dbReference>
<evidence type="ECO:0000256" key="12">
    <source>
        <dbReference type="SAM" id="SignalP"/>
    </source>
</evidence>
<keyword evidence="4 11" id="KW-0812">Transmembrane</keyword>
<protein>
    <recommendedName>
        <fullName evidence="15">Nuclear membrane fusion protein Kar5</fullName>
    </recommendedName>
</protein>
<dbReference type="GeneID" id="34578095"/>
<evidence type="ECO:0000256" key="5">
    <source>
        <dbReference type="ARBA" id="ARBA00022729"/>
    </source>
</evidence>
<dbReference type="OrthoDB" id="5311848at2759"/>
<evidence type="ECO:0000313" key="14">
    <source>
        <dbReference type="Proteomes" id="UP000177622"/>
    </source>
</evidence>
<comment type="subcellular location">
    <subcellularLocation>
        <location evidence="11">Endoplasmic reticulum membrane</location>
    </subcellularLocation>
    <subcellularLocation>
        <location evidence="11">Nucleus membrane</location>
    </subcellularLocation>
</comment>
<feature type="signal peptide" evidence="12">
    <location>
        <begin position="1"/>
        <end position="20"/>
    </location>
</feature>
<dbReference type="GO" id="GO:0048288">
    <property type="term" value="P:nuclear membrane fusion involved in karyogamy"/>
    <property type="evidence" value="ECO:0007669"/>
    <property type="project" value="UniProtKB-UniRule"/>
</dbReference>
<dbReference type="GO" id="GO:0000742">
    <property type="term" value="P:karyogamy involved in conjugation with cellular fusion"/>
    <property type="evidence" value="ECO:0007669"/>
    <property type="project" value="UniProtKB-UniRule"/>
</dbReference>
<comment type="caution">
    <text evidence="13">The sequence shown here is derived from an EMBL/GenBank/DDBJ whole genome shotgun (WGS) entry which is preliminary data.</text>
</comment>
<dbReference type="Pfam" id="PF04163">
    <property type="entry name" value="Tht1"/>
    <property type="match status" value="1"/>
</dbReference>
<dbReference type="RefSeq" id="XP_022486929.1">
    <property type="nucleotide sequence ID" value="XM_022633361.1"/>
</dbReference>
<feature type="chain" id="PRO_5009519509" description="Nuclear membrane fusion protein Kar5" evidence="12">
    <location>
        <begin position="21"/>
        <end position="548"/>
    </location>
</feature>
<keyword evidence="3 11" id="KW-0415">Karyogamy</keyword>
<feature type="transmembrane region" description="Helical" evidence="11">
    <location>
        <begin position="490"/>
        <end position="508"/>
    </location>
</feature>
<accession>A0A1F5LEB0</accession>
<comment type="similarity">
    <text evidence="2 11">Belongs to the KAR5 family.</text>
</comment>
<keyword evidence="14" id="KW-1185">Reference proteome</keyword>
<reference evidence="13 14" key="1">
    <citation type="journal article" date="2016" name="Sci. Rep.">
        <title>Penicillium arizonense, a new, genome sequenced fungal species, reveals a high chemical diversity in secreted metabolites.</title>
        <authorList>
            <person name="Grijseels S."/>
            <person name="Nielsen J.C."/>
            <person name="Randelovic M."/>
            <person name="Nielsen J."/>
            <person name="Nielsen K.F."/>
            <person name="Workman M."/>
            <person name="Frisvad J.C."/>
        </authorList>
    </citation>
    <scope>NUCLEOTIDE SEQUENCE [LARGE SCALE GENOMIC DNA]</scope>
    <source>
        <strain evidence="13 14">CBS 141311</strain>
    </source>
</reference>
<evidence type="ECO:0000256" key="1">
    <source>
        <dbReference type="ARBA" id="ARBA00003389"/>
    </source>
</evidence>
<dbReference type="Proteomes" id="UP000177622">
    <property type="component" value="Unassembled WGS sequence"/>
</dbReference>
<keyword evidence="7 11" id="KW-1133">Transmembrane helix</keyword>
<dbReference type="InterPro" id="IPR007292">
    <property type="entry name" value="Nuclear_fusion_Kar5"/>
</dbReference>
<evidence type="ECO:0008006" key="15">
    <source>
        <dbReference type="Google" id="ProtNLM"/>
    </source>
</evidence>
<name>A0A1F5LEB0_PENAI</name>
<evidence type="ECO:0000256" key="7">
    <source>
        <dbReference type="ARBA" id="ARBA00022989"/>
    </source>
</evidence>
<evidence type="ECO:0000256" key="6">
    <source>
        <dbReference type="ARBA" id="ARBA00022824"/>
    </source>
</evidence>
<evidence type="ECO:0000256" key="9">
    <source>
        <dbReference type="ARBA" id="ARBA00023180"/>
    </source>
</evidence>
<keyword evidence="5 11" id="KW-0732">Signal</keyword>
<dbReference type="EMBL" id="LXJU01000013">
    <property type="protein sequence ID" value="OGE51485.1"/>
    <property type="molecule type" value="Genomic_DNA"/>
</dbReference>
<evidence type="ECO:0000256" key="11">
    <source>
        <dbReference type="RuleBase" id="RU368082"/>
    </source>
</evidence>
<feature type="transmembrane region" description="Helical" evidence="11">
    <location>
        <begin position="515"/>
        <end position="533"/>
    </location>
</feature>
<evidence type="ECO:0000256" key="3">
    <source>
        <dbReference type="ARBA" id="ARBA00022459"/>
    </source>
</evidence>
<proteinExistence type="inferred from homology"/>
<keyword evidence="6 11" id="KW-0256">Endoplasmic reticulum</keyword>
<evidence type="ECO:0000256" key="10">
    <source>
        <dbReference type="ARBA" id="ARBA00023242"/>
    </source>
</evidence>
<evidence type="ECO:0000256" key="4">
    <source>
        <dbReference type="ARBA" id="ARBA00022692"/>
    </source>
</evidence>
<gene>
    <name evidence="13" type="ORF">PENARI_c013G11378</name>
</gene>
<sequence length="548" mass="60459">MKAAVISQLLFYIILPLAGSSDVRPSQKGESQSQIPHVRLLTSEGDLPILTPKQPEIDAISSLDSRAQNQDTIFKEAIQLLDSLNSSPSCNRVAATRLVVSCQAFSGGKDGTHTESPETMDLVRSVYAARLAICEIEGAGAAIPPSCLPVTVSPPPQKGRFGFVSRHKSSDNASDKMPREVLEECLRALESRPQWWTSYSNSRQNALVICQASRIETEKEELLDLHRSIAKSSLKLNNGIRDALRDAVAQSEQQQLFMQAVQVLQEKIVMDMEQTDSLFQRTVGNFLREIELGIGCLQNSISSALFNLRTGTEVLENDIHNVSSQVGALQQALQTVHQDALARSQEATLVQESNAVAHGDLAASLHLSLESLLDSDMVRVYRGMQKFDAAMEWLTSRMNMILEQETRMTERLHNMDTSMHQSESKASELQRAQEQQTEALAAHSRTQEAIQFHAQVSQALLNKANIAAANLQSIIDDAAIKYKSGPGLRIGGYSAWSLCGILLLIIAAQNFKVAISLLLFILDYFYASTFVVFDKVMLPPFSLCLSWL</sequence>
<keyword evidence="9" id="KW-0325">Glycoprotein</keyword>
<dbReference type="GO" id="GO:0005789">
    <property type="term" value="C:endoplasmic reticulum membrane"/>
    <property type="evidence" value="ECO:0007669"/>
    <property type="project" value="UniProtKB-SubCell"/>
</dbReference>
<evidence type="ECO:0000256" key="8">
    <source>
        <dbReference type="ARBA" id="ARBA00023136"/>
    </source>
</evidence>
<evidence type="ECO:0000256" key="2">
    <source>
        <dbReference type="ARBA" id="ARBA00010473"/>
    </source>
</evidence>
<keyword evidence="10 11" id="KW-0539">Nucleus</keyword>
<dbReference type="PANTHER" id="PTHR28012">
    <property type="entry name" value="NUCLEAR FUSION PROTEIN KAR5"/>
    <property type="match status" value="1"/>
</dbReference>
<dbReference type="AlphaFoldDB" id="A0A1F5LEB0"/>
<comment type="function">
    <text evidence="1 11">Required for nuclear membrane fusion during karyogamy.</text>
</comment>
<organism evidence="13 14">
    <name type="scientific">Penicillium arizonense</name>
    <dbReference type="NCBI Taxonomy" id="1835702"/>
    <lineage>
        <taxon>Eukaryota</taxon>
        <taxon>Fungi</taxon>
        <taxon>Dikarya</taxon>
        <taxon>Ascomycota</taxon>
        <taxon>Pezizomycotina</taxon>
        <taxon>Eurotiomycetes</taxon>
        <taxon>Eurotiomycetidae</taxon>
        <taxon>Eurotiales</taxon>
        <taxon>Aspergillaceae</taxon>
        <taxon>Penicillium</taxon>
    </lineage>
</organism>
<evidence type="ECO:0000313" key="13">
    <source>
        <dbReference type="EMBL" id="OGE51485.1"/>
    </source>
</evidence>
<keyword evidence="8 11" id="KW-0472">Membrane</keyword>
<dbReference type="PANTHER" id="PTHR28012:SF1">
    <property type="entry name" value="NUCLEAR FUSION PROTEIN KAR5"/>
    <property type="match status" value="1"/>
</dbReference>